<dbReference type="KEGG" id="mtun:MTUNDRAET4_3224"/>
<evidence type="ECO:0000256" key="1">
    <source>
        <dbReference type="SAM" id="MobiDB-lite"/>
    </source>
</evidence>
<feature type="region of interest" description="Disordered" evidence="1">
    <location>
        <begin position="42"/>
        <end position="66"/>
    </location>
</feature>
<gene>
    <name evidence="2" type="ORF">MTUNDRAET4_3224</name>
</gene>
<dbReference type="AlphaFoldDB" id="A0A4U8Z498"/>
<evidence type="ECO:0000313" key="3">
    <source>
        <dbReference type="Proteomes" id="UP000294360"/>
    </source>
</evidence>
<dbReference type="Proteomes" id="UP000294360">
    <property type="component" value="Chromosome"/>
</dbReference>
<protein>
    <submittedName>
        <fullName evidence="2">Uncharacterized protein</fullName>
    </submittedName>
</protein>
<evidence type="ECO:0000313" key="2">
    <source>
        <dbReference type="EMBL" id="VFU10111.1"/>
    </source>
</evidence>
<organism evidence="2 3">
    <name type="scientific">Methylocella tundrae</name>
    <dbReference type="NCBI Taxonomy" id="227605"/>
    <lineage>
        <taxon>Bacteria</taxon>
        <taxon>Pseudomonadati</taxon>
        <taxon>Pseudomonadota</taxon>
        <taxon>Alphaproteobacteria</taxon>
        <taxon>Hyphomicrobiales</taxon>
        <taxon>Beijerinckiaceae</taxon>
        <taxon>Methylocella</taxon>
    </lineage>
</organism>
<dbReference type="EMBL" id="LR536450">
    <property type="protein sequence ID" value="VFU10111.1"/>
    <property type="molecule type" value="Genomic_DNA"/>
</dbReference>
<reference evidence="2 3" key="1">
    <citation type="submission" date="2019-03" db="EMBL/GenBank/DDBJ databases">
        <authorList>
            <person name="Kox A.R. M."/>
        </authorList>
    </citation>
    <scope>NUCLEOTIDE SEQUENCE [LARGE SCALE GENOMIC DNA]</scope>
    <source>
        <strain evidence="2">MTUNDRAET4 annotated genome</strain>
    </source>
</reference>
<sequence length="66" mass="7208">MQASHLPEGGCRLGTRARQEVHADFPVALTFPPQIKRTCVFSTQSREPHAGRAIRTNAIADPRTPG</sequence>
<proteinExistence type="predicted"/>
<name>A0A4U8Z498_METTU</name>
<accession>A0A4U8Z498</accession>